<keyword evidence="2" id="KW-1185">Reference proteome</keyword>
<dbReference type="RefSeq" id="WP_214358247.1">
    <property type="nucleotide sequence ID" value="NZ_JAFEJS010000005.1"/>
</dbReference>
<comment type="caution">
    <text evidence="1">The sequence shown here is derived from an EMBL/GenBank/DDBJ whole genome shotgun (WGS) entry which is preliminary data.</text>
</comment>
<reference evidence="1 2" key="1">
    <citation type="journal article" date="2021" name="Environ. Microbiol.">
        <title>Genetic insights into the dark matter of the mammalian gut microbiota through targeted genome reconstruction.</title>
        <authorList>
            <person name="Lugli G.A."/>
            <person name="Alessandri G."/>
            <person name="Milani C."/>
            <person name="Viappiani A."/>
            <person name="Fontana F."/>
            <person name="Tarracchini C."/>
            <person name="Mancabelli L."/>
            <person name="Argentini C."/>
            <person name="Ruiz L."/>
            <person name="Margolles A."/>
            <person name="van Sinderen D."/>
            <person name="Turroni F."/>
            <person name="Ventura M."/>
        </authorList>
    </citation>
    <scope>NUCLEOTIDE SEQUENCE [LARGE SCALE GENOMIC DNA]</scope>
    <source>
        <strain evidence="1 2">MA2</strain>
    </source>
</reference>
<name>A0ABS5UQ15_9BIFI</name>
<gene>
    <name evidence="1" type="ORF">JS528_06370</name>
</gene>
<accession>A0ABS5UQ15</accession>
<dbReference type="EMBL" id="JAFEJS010000005">
    <property type="protein sequence ID" value="MBT1172985.1"/>
    <property type="molecule type" value="Genomic_DNA"/>
</dbReference>
<evidence type="ECO:0000313" key="1">
    <source>
        <dbReference type="EMBL" id="MBT1172985.1"/>
    </source>
</evidence>
<evidence type="ECO:0000313" key="2">
    <source>
        <dbReference type="Proteomes" id="UP000773064"/>
    </source>
</evidence>
<dbReference type="Proteomes" id="UP000773064">
    <property type="component" value="Unassembled WGS sequence"/>
</dbReference>
<organism evidence="1 2">
    <name type="scientific">Bifidobacterium santillanense</name>
    <dbReference type="NCBI Taxonomy" id="2809028"/>
    <lineage>
        <taxon>Bacteria</taxon>
        <taxon>Bacillati</taxon>
        <taxon>Actinomycetota</taxon>
        <taxon>Actinomycetes</taxon>
        <taxon>Bifidobacteriales</taxon>
        <taxon>Bifidobacteriaceae</taxon>
        <taxon>Bifidobacterium</taxon>
    </lineage>
</organism>
<sequence length="136" mass="15014">MINLKQKSTGTAFAILFSIITILCITSIAQAYGTAFTYNGTRIQFKYSIGSTSVNAGQTITVNHHQKRDYPANYGMTVSVMRNTGWGYKSVGSKTFQNDNGGVFSVKAPISGTYKLYFESTYTHGYTFHVYGTVLK</sequence>
<proteinExistence type="predicted"/>
<protein>
    <submittedName>
        <fullName evidence="1">Uncharacterized protein</fullName>
    </submittedName>
</protein>